<organism evidence="1 2">
    <name type="scientific">Psychrobacillus insolitus</name>
    <dbReference type="NCBI Taxonomy" id="1461"/>
    <lineage>
        <taxon>Bacteria</taxon>
        <taxon>Bacillati</taxon>
        <taxon>Bacillota</taxon>
        <taxon>Bacilli</taxon>
        <taxon>Bacillales</taxon>
        <taxon>Bacillaceae</taxon>
        <taxon>Psychrobacillus</taxon>
    </lineage>
</organism>
<proteinExistence type="predicted"/>
<protein>
    <submittedName>
        <fullName evidence="1">Uncharacterized protein</fullName>
    </submittedName>
</protein>
<reference evidence="1 2" key="1">
    <citation type="submission" date="2018-06" db="EMBL/GenBank/DDBJ databases">
        <title>Genomic Encyclopedia of Type Strains, Phase IV (KMG-IV): sequencing the most valuable type-strain genomes for metagenomic binning, comparative biology and taxonomic classification.</title>
        <authorList>
            <person name="Goeker M."/>
        </authorList>
    </citation>
    <scope>NUCLEOTIDE SEQUENCE [LARGE SCALE GENOMIC DNA]</scope>
    <source>
        <strain evidence="1 2">DSM 5</strain>
    </source>
</reference>
<evidence type="ECO:0000313" key="2">
    <source>
        <dbReference type="Proteomes" id="UP000248646"/>
    </source>
</evidence>
<accession>A0A2W7MUI6</accession>
<dbReference type="EMBL" id="QKZI01000001">
    <property type="protein sequence ID" value="PZX07481.1"/>
    <property type="molecule type" value="Genomic_DNA"/>
</dbReference>
<dbReference type="Proteomes" id="UP000248646">
    <property type="component" value="Unassembled WGS sequence"/>
</dbReference>
<sequence length="42" mass="4529">MTAGIVRTGVYMPNHFMTAKEIASLSNIPLEVVKNKMGKGHG</sequence>
<evidence type="ECO:0000313" key="1">
    <source>
        <dbReference type="EMBL" id="PZX07481.1"/>
    </source>
</evidence>
<keyword evidence="2" id="KW-1185">Reference proteome</keyword>
<dbReference type="AlphaFoldDB" id="A0A2W7MUI6"/>
<gene>
    <name evidence="1" type="ORF">C7437_101598</name>
</gene>
<dbReference type="RefSeq" id="WP_281269919.1">
    <property type="nucleotide sequence ID" value="NZ_QKZI01000001.1"/>
</dbReference>
<name>A0A2W7MUI6_9BACI</name>
<comment type="caution">
    <text evidence="1">The sequence shown here is derived from an EMBL/GenBank/DDBJ whole genome shotgun (WGS) entry which is preliminary data.</text>
</comment>